<dbReference type="Gene3D" id="3.60.10.10">
    <property type="entry name" value="Endonuclease/exonuclease/phosphatase"/>
    <property type="match status" value="1"/>
</dbReference>
<name>A0A6C0B7D3_9ZZZZ</name>
<reference evidence="2" key="1">
    <citation type="journal article" date="2020" name="Nature">
        <title>Giant virus diversity and host interactions through global metagenomics.</title>
        <authorList>
            <person name="Schulz F."/>
            <person name="Roux S."/>
            <person name="Paez-Espino D."/>
            <person name="Jungbluth S."/>
            <person name="Walsh D.A."/>
            <person name="Denef V.J."/>
            <person name="McMahon K.D."/>
            <person name="Konstantinidis K.T."/>
            <person name="Eloe-Fadrosh E.A."/>
            <person name="Kyrpides N.C."/>
            <person name="Woyke T."/>
        </authorList>
    </citation>
    <scope>NUCLEOTIDE SEQUENCE</scope>
    <source>
        <strain evidence="2">GVMAG-M-3300010157-4</strain>
    </source>
</reference>
<sequence>MLSYFIVWLFALSAVVVANTNDTQCPYINATKTNSVSKTRIMQYNVEWLFLKTYNDCPGSGCTWKTLSDATTHLNYLANVIDDYNPDIINLCEVEGCYELGQLNTLLGGAYQPYLLFGTDSATGQNVGMLTKLAPSADLKRTSETRQYPIPGSKCSSSSTGSTGVSKHYYTMYNINGKTIYMVGAHLLAFPTETSRCASREAQAAILQDLIHSLLSSDPAAELILLGDFNDFDAEVADANDDKPITAVLDILKGVKGDWAGSYSLVSAASLVQQSQRYTSWWDPNDDCVATPNEMSMIDHVLMTPGLVEHVSQVLFAHPYTEFCGTYNSDHYPVVVDFVW</sequence>
<dbReference type="SUPFAM" id="SSF56219">
    <property type="entry name" value="DNase I-like"/>
    <property type="match status" value="1"/>
</dbReference>
<dbReference type="InterPro" id="IPR036691">
    <property type="entry name" value="Endo/exonu/phosph_ase_sf"/>
</dbReference>
<feature type="domain" description="Endonuclease/exonuclease/phosphatase" evidence="1">
    <location>
        <begin position="49"/>
        <end position="316"/>
    </location>
</feature>
<dbReference type="PANTHER" id="PTHR42834:SF1">
    <property type="entry name" value="ENDONUCLEASE_EXONUCLEASE_PHOSPHATASE FAMILY PROTEIN (AFU_ORTHOLOGUE AFUA_3G09210)"/>
    <property type="match status" value="1"/>
</dbReference>
<dbReference type="GO" id="GO:0003824">
    <property type="term" value="F:catalytic activity"/>
    <property type="evidence" value="ECO:0007669"/>
    <property type="project" value="InterPro"/>
</dbReference>
<dbReference type="PANTHER" id="PTHR42834">
    <property type="entry name" value="ENDONUCLEASE/EXONUCLEASE/PHOSPHATASE FAMILY PROTEIN (AFU_ORTHOLOGUE AFUA_3G09210)"/>
    <property type="match status" value="1"/>
</dbReference>
<evidence type="ECO:0000259" key="1">
    <source>
        <dbReference type="Pfam" id="PF03372"/>
    </source>
</evidence>
<protein>
    <recommendedName>
        <fullName evidence="1">Endonuclease/exonuclease/phosphatase domain-containing protein</fullName>
    </recommendedName>
</protein>
<dbReference type="Pfam" id="PF03372">
    <property type="entry name" value="Exo_endo_phos"/>
    <property type="match status" value="1"/>
</dbReference>
<proteinExistence type="predicted"/>
<dbReference type="AlphaFoldDB" id="A0A6C0B7D3"/>
<dbReference type="EMBL" id="MN739081">
    <property type="protein sequence ID" value="QHS87459.1"/>
    <property type="molecule type" value="Genomic_DNA"/>
</dbReference>
<organism evidence="2">
    <name type="scientific">viral metagenome</name>
    <dbReference type="NCBI Taxonomy" id="1070528"/>
    <lineage>
        <taxon>unclassified sequences</taxon>
        <taxon>metagenomes</taxon>
        <taxon>organismal metagenomes</taxon>
    </lineage>
</organism>
<dbReference type="InterPro" id="IPR005135">
    <property type="entry name" value="Endo/exonuclease/phosphatase"/>
</dbReference>
<evidence type="ECO:0000313" key="2">
    <source>
        <dbReference type="EMBL" id="QHS87459.1"/>
    </source>
</evidence>
<accession>A0A6C0B7D3</accession>